<gene>
    <name evidence="1" type="ORF">QIS96_04925</name>
</gene>
<reference evidence="1 2" key="1">
    <citation type="submission" date="2023-05" db="EMBL/GenBank/DDBJ databases">
        <title>Draft genome sequence of Streptomyces sp. B-S-A6 isolated from a cave soil in Thailand.</title>
        <authorList>
            <person name="Chamroensaksri N."/>
            <person name="Muangham S."/>
        </authorList>
    </citation>
    <scope>NUCLEOTIDE SEQUENCE [LARGE SCALE GENOMIC DNA]</scope>
    <source>
        <strain evidence="1 2">B-S-A6</strain>
    </source>
</reference>
<dbReference type="EMBL" id="JASCIQ010000004">
    <property type="protein sequence ID" value="MDI3403170.1"/>
    <property type="molecule type" value="Genomic_DNA"/>
</dbReference>
<proteinExistence type="predicted"/>
<comment type="caution">
    <text evidence="1">The sequence shown here is derived from an EMBL/GenBank/DDBJ whole genome shotgun (WGS) entry which is preliminary data.</text>
</comment>
<organism evidence="1 2">
    <name type="scientific">Streptomyces cavernicola</name>
    <dbReference type="NCBI Taxonomy" id="3043613"/>
    <lineage>
        <taxon>Bacteria</taxon>
        <taxon>Bacillati</taxon>
        <taxon>Actinomycetota</taxon>
        <taxon>Actinomycetes</taxon>
        <taxon>Kitasatosporales</taxon>
        <taxon>Streptomycetaceae</taxon>
        <taxon>Streptomyces</taxon>
    </lineage>
</organism>
<dbReference type="Proteomes" id="UP001223978">
    <property type="component" value="Unassembled WGS sequence"/>
</dbReference>
<keyword evidence="2" id="KW-1185">Reference proteome</keyword>
<sequence>MTEPIQPPHDSAPGRQLQERTDGIPGMLEHAQDIMETWDVPVDFSPASLLVLEALLLDLYSAGPALNLDDATLRAAAAYLGESLAHVTGWEWAWSTSPAGSGQPVVHPDADLDPIAPYALMTRALTARTGTAFAVEARRLRNAMAAAGRPVAGPEPDPQLEEWLAEREADFPAWAEEAGGAADRWDFGVASLDDLAAVLRSRYGSNDALTEASEAGTFVDGAIWYAGEVARHTKGAVWHAPPSWDYEPDDDEADAYDKDEDLWYDSPFVKHPDRYMPVTDIPMACFHLVVSRADKNLRTWLNVFE</sequence>
<accession>A0ABT6S569</accession>
<evidence type="ECO:0000313" key="1">
    <source>
        <dbReference type="EMBL" id="MDI3403170.1"/>
    </source>
</evidence>
<dbReference type="RefSeq" id="WP_282541124.1">
    <property type="nucleotide sequence ID" value="NZ_JASCIQ010000004.1"/>
</dbReference>
<evidence type="ECO:0000313" key="2">
    <source>
        <dbReference type="Proteomes" id="UP001223978"/>
    </source>
</evidence>
<name>A0ABT6S569_9ACTN</name>
<protein>
    <submittedName>
        <fullName evidence="1">Uncharacterized protein</fullName>
    </submittedName>
</protein>